<accession>A0A345ZQI2</accession>
<dbReference type="OrthoDB" id="8005693at2"/>
<dbReference type="RefSeq" id="WP_115687614.1">
    <property type="nucleotide sequence ID" value="NZ_CP031417.1"/>
</dbReference>
<name>A0A345ZQI2_9HYPH</name>
<dbReference type="InterPro" id="IPR019704">
    <property type="entry name" value="Flagellar_assmbl_FliX_class2"/>
</dbReference>
<feature type="compositionally biased region" description="Polar residues" evidence="1">
    <location>
        <begin position="20"/>
        <end position="31"/>
    </location>
</feature>
<dbReference type="KEGG" id="ptaw:DW352_00785"/>
<keyword evidence="3" id="KW-1185">Reference proteome</keyword>
<gene>
    <name evidence="2" type="primary">fliX</name>
    <name evidence="2" type="ORF">DW352_00785</name>
</gene>
<organism evidence="2 3">
    <name type="scientific">Pseudolabrys taiwanensis</name>
    <dbReference type="NCBI Taxonomy" id="331696"/>
    <lineage>
        <taxon>Bacteria</taxon>
        <taxon>Pseudomonadati</taxon>
        <taxon>Pseudomonadota</taxon>
        <taxon>Alphaproteobacteria</taxon>
        <taxon>Hyphomicrobiales</taxon>
        <taxon>Xanthobacteraceae</taxon>
        <taxon>Pseudolabrys</taxon>
    </lineage>
</organism>
<reference evidence="2 3" key="1">
    <citation type="submission" date="2018-07" db="EMBL/GenBank/DDBJ databases">
        <authorList>
            <person name="Quirk P.G."/>
            <person name="Krulwich T.A."/>
        </authorList>
    </citation>
    <scope>NUCLEOTIDE SEQUENCE [LARGE SCALE GENOMIC DNA]</scope>
    <source>
        <strain evidence="2 3">CC-BB4</strain>
    </source>
</reference>
<dbReference type="AlphaFoldDB" id="A0A345ZQI2"/>
<keyword evidence="2" id="KW-0282">Flagellum</keyword>
<evidence type="ECO:0000256" key="1">
    <source>
        <dbReference type="SAM" id="MobiDB-lite"/>
    </source>
</evidence>
<evidence type="ECO:0000313" key="3">
    <source>
        <dbReference type="Proteomes" id="UP000254889"/>
    </source>
</evidence>
<dbReference type="Pfam" id="PF10768">
    <property type="entry name" value="FliX"/>
    <property type="match status" value="1"/>
</dbReference>
<evidence type="ECO:0000313" key="2">
    <source>
        <dbReference type="EMBL" id="AXK79179.1"/>
    </source>
</evidence>
<dbReference type="GO" id="GO:0044781">
    <property type="term" value="P:bacterial-type flagellum organization"/>
    <property type="evidence" value="ECO:0007669"/>
    <property type="project" value="InterPro"/>
</dbReference>
<protein>
    <submittedName>
        <fullName evidence="2">Flagellar assembly regulator FliX</fullName>
    </submittedName>
</protein>
<sequence length="136" mass="14073">MRVYGPNGTALANAPASARRTASGTFTVSEQETPRSAGAAVSLRAISTVDALIALQGVDDPTERKKRSVAKGRNALDMLDSLKVALLDGSVDQSTLARLKVAAEGLTEESGDPGLDEVLSAIDLRVAVELAKAGIR</sequence>
<keyword evidence="2" id="KW-0969">Cilium</keyword>
<keyword evidence="2" id="KW-0966">Cell projection</keyword>
<feature type="region of interest" description="Disordered" evidence="1">
    <location>
        <begin position="1"/>
        <end position="39"/>
    </location>
</feature>
<dbReference type="Proteomes" id="UP000254889">
    <property type="component" value="Chromosome"/>
</dbReference>
<dbReference type="EMBL" id="CP031417">
    <property type="protein sequence ID" value="AXK79179.1"/>
    <property type="molecule type" value="Genomic_DNA"/>
</dbReference>
<proteinExistence type="predicted"/>